<name>A0ACC6AN22_NITWI</name>
<evidence type="ECO:0000313" key="2">
    <source>
        <dbReference type="Proteomes" id="UP001205486"/>
    </source>
</evidence>
<reference evidence="1" key="1">
    <citation type="submission" date="2022-03" db="EMBL/GenBank/DDBJ databases">
        <title>Interactions between chemoautotrophic and heterotrophic bacteria.</title>
        <authorList>
            <person name="Santoro A."/>
        </authorList>
    </citation>
    <scope>NUCLEOTIDE SEQUENCE</scope>
    <source>
        <strain evidence="1">Nb-106</strain>
    </source>
</reference>
<gene>
    <name evidence="1" type="ORF">J2S34_003489</name>
</gene>
<organism evidence="1 2">
    <name type="scientific">Nitrobacter winogradskyi</name>
    <name type="common">Nitrobacter agilis</name>
    <dbReference type="NCBI Taxonomy" id="913"/>
    <lineage>
        <taxon>Bacteria</taxon>
        <taxon>Pseudomonadati</taxon>
        <taxon>Pseudomonadota</taxon>
        <taxon>Alphaproteobacteria</taxon>
        <taxon>Hyphomicrobiales</taxon>
        <taxon>Nitrobacteraceae</taxon>
        <taxon>Nitrobacter</taxon>
    </lineage>
</organism>
<accession>A0ACC6AN22</accession>
<dbReference type="Proteomes" id="UP001205486">
    <property type="component" value="Unassembled WGS sequence"/>
</dbReference>
<comment type="caution">
    <text evidence="1">The sequence shown here is derived from an EMBL/GenBank/DDBJ whole genome shotgun (WGS) entry which is preliminary data.</text>
</comment>
<protein>
    <submittedName>
        <fullName evidence="1">Uncharacterized protein</fullName>
    </submittedName>
</protein>
<dbReference type="EMBL" id="JALJZS010000004">
    <property type="protein sequence ID" value="MCP2001006.1"/>
    <property type="molecule type" value="Genomic_DNA"/>
</dbReference>
<keyword evidence="2" id="KW-1185">Reference proteome</keyword>
<proteinExistence type="predicted"/>
<sequence>MSYRQRCAANMCNPAPSHGAEKNLQHHGDDGKDQPPQRGQINPRGDI</sequence>
<evidence type="ECO:0000313" key="1">
    <source>
        <dbReference type="EMBL" id="MCP2001006.1"/>
    </source>
</evidence>